<dbReference type="InterPro" id="IPR010424">
    <property type="entry name" value="EutQ"/>
</dbReference>
<name>A0A0A0BGA4_9GAMM</name>
<dbReference type="CDD" id="cd02228">
    <property type="entry name" value="cupin_EutQ"/>
    <property type="match status" value="1"/>
</dbReference>
<organism evidence="1 2">
    <name type="scientific">Methylophaga thiooxydans</name>
    <dbReference type="NCBI Taxonomy" id="392484"/>
    <lineage>
        <taxon>Bacteria</taxon>
        <taxon>Pseudomonadati</taxon>
        <taxon>Pseudomonadota</taxon>
        <taxon>Gammaproteobacteria</taxon>
        <taxon>Thiotrichales</taxon>
        <taxon>Piscirickettsiaceae</taxon>
        <taxon>Methylophaga</taxon>
    </lineage>
</organism>
<dbReference type="AlphaFoldDB" id="A0A0A0BGA4"/>
<reference evidence="1 2" key="1">
    <citation type="submission" date="2014-09" db="EMBL/GenBank/DDBJ databases">
        <authorList>
            <person name="Grob C."/>
            <person name="Taubert M."/>
            <person name="Howat A.M."/>
            <person name="Burns O.J."/>
            <person name="Dixon J.L."/>
            <person name="Chen Y."/>
            <person name="Murrell J.C."/>
        </authorList>
    </citation>
    <scope>NUCLEOTIDE SEQUENCE [LARGE SCALE GENOMIC DNA]</scope>
    <source>
        <strain evidence="1">L4</strain>
    </source>
</reference>
<dbReference type="InterPro" id="IPR011051">
    <property type="entry name" value="RmlC_Cupin_sf"/>
</dbReference>
<dbReference type="InterPro" id="IPR014710">
    <property type="entry name" value="RmlC-like_jellyroll"/>
</dbReference>
<dbReference type="PANTHER" id="PTHR36169">
    <property type="entry name" value="ETHANOLAMINE UTILIZATION PROTEIN EUTQ"/>
    <property type="match status" value="1"/>
</dbReference>
<sequence>MKYIPQAIAAEQPSMGVDGVNATLGDTVISDSKDKTLCAGFFHLHKSDKPLVYTYDYEEMKVIVDGEFVISDESGQKVTAKVGDVFYFGDGETITFETPNKGVGFFVGQRKPL</sequence>
<dbReference type="Gene3D" id="2.60.120.10">
    <property type="entry name" value="Jelly Rolls"/>
    <property type="match status" value="1"/>
</dbReference>
<dbReference type="EMBL" id="JRQD01000003">
    <property type="protein sequence ID" value="KGM06900.1"/>
    <property type="molecule type" value="Genomic_DNA"/>
</dbReference>
<dbReference type="RefSeq" id="WP_008289969.1">
    <property type="nucleotide sequence ID" value="NZ_JADFAB010000037.1"/>
</dbReference>
<accession>A0A0A0BGA4</accession>
<dbReference type="Pfam" id="PF06249">
    <property type="entry name" value="EutQ"/>
    <property type="match status" value="1"/>
</dbReference>
<dbReference type="SUPFAM" id="SSF51182">
    <property type="entry name" value="RmlC-like cupins"/>
    <property type="match status" value="1"/>
</dbReference>
<dbReference type="PANTHER" id="PTHR36169:SF1">
    <property type="entry name" value="ACETATE KINASE EUTQ"/>
    <property type="match status" value="1"/>
</dbReference>
<evidence type="ECO:0000313" key="2">
    <source>
        <dbReference type="Proteomes" id="UP000029999"/>
    </source>
</evidence>
<evidence type="ECO:0000313" key="1">
    <source>
        <dbReference type="EMBL" id="KGM06900.1"/>
    </source>
</evidence>
<dbReference type="Proteomes" id="UP000029999">
    <property type="component" value="Unassembled WGS sequence"/>
</dbReference>
<gene>
    <name evidence="1" type="ORF">LP43_1395</name>
</gene>
<proteinExistence type="predicted"/>
<dbReference type="STRING" id="392484.LP43_1395"/>
<protein>
    <submittedName>
        <fullName evidence="1">Putative ethanolamine utilization protein EutQ</fullName>
    </submittedName>
</protein>
<comment type="caution">
    <text evidence="1">The sequence shown here is derived from an EMBL/GenBank/DDBJ whole genome shotgun (WGS) entry which is preliminary data.</text>
</comment>